<dbReference type="VEuPathDB" id="CryptoDB:Cvel_5586"/>
<evidence type="ECO:0008006" key="4">
    <source>
        <dbReference type="Google" id="ProtNLM"/>
    </source>
</evidence>
<feature type="compositionally biased region" description="Low complexity" evidence="1">
    <location>
        <begin position="85"/>
        <end position="100"/>
    </location>
</feature>
<feature type="transmembrane region" description="Helical" evidence="2">
    <location>
        <begin position="137"/>
        <end position="158"/>
    </location>
</feature>
<feature type="region of interest" description="Disordered" evidence="1">
    <location>
        <begin position="165"/>
        <end position="203"/>
    </location>
</feature>
<keyword evidence="2" id="KW-0812">Transmembrane</keyword>
<protein>
    <recommendedName>
        <fullName evidence="4">Transmembrane protein</fullName>
    </recommendedName>
</protein>
<feature type="compositionally biased region" description="Basic and acidic residues" evidence="1">
    <location>
        <begin position="60"/>
        <end position="74"/>
    </location>
</feature>
<keyword evidence="2" id="KW-0472">Membrane</keyword>
<feature type="compositionally biased region" description="Basic and acidic residues" evidence="1">
    <location>
        <begin position="101"/>
        <end position="111"/>
    </location>
</feature>
<reference evidence="3" key="1">
    <citation type="submission" date="2014-11" db="EMBL/GenBank/DDBJ databases">
        <authorList>
            <person name="Otto D Thomas"/>
            <person name="Naeem Raeece"/>
        </authorList>
    </citation>
    <scope>NUCLEOTIDE SEQUENCE</scope>
</reference>
<feature type="compositionally biased region" description="Basic and acidic residues" evidence="1">
    <location>
        <begin position="165"/>
        <end position="187"/>
    </location>
</feature>
<feature type="region of interest" description="Disordered" evidence="1">
    <location>
        <begin position="49"/>
        <end position="121"/>
    </location>
</feature>
<dbReference type="EMBL" id="CDMZ01001798">
    <property type="protein sequence ID" value="CEM37708.1"/>
    <property type="molecule type" value="Genomic_DNA"/>
</dbReference>
<sequence>MLRRFAALRLGPGSSITRVCPPVIPQRGQTFFRRDGASRLLPSRHSCGRVFSTNQSRETVLSKDTAEATAKENKSTASEGPDPQTASSAASSSPSTSEPGASKEKPKRTPEQLEADAAAKNAEEAERMWRMFAPDRYMSVFSPGFVILLVLVIGLHAYNDYMDRQKDSDDVAEAKEESLRKEAEEKRKQRIAAREQQTAVKRE</sequence>
<name>A0A0G4H249_9ALVE</name>
<evidence type="ECO:0000256" key="1">
    <source>
        <dbReference type="SAM" id="MobiDB-lite"/>
    </source>
</evidence>
<accession>A0A0G4H249</accession>
<evidence type="ECO:0000256" key="2">
    <source>
        <dbReference type="SAM" id="Phobius"/>
    </source>
</evidence>
<proteinExistence type="predicted"/>
<keyword evidence="2" id="KW-1133">Transmembrane helix</keyword>
<gene>
    <name evidence="3" type="ORF">Cvel_5586</name>
</gene>
<evidence type="ECO:0000313" key="3">
    <source>
        <dbReference type="EMBL" id="CEM37708.1"/>
    </source>
</evidence>
<organism evidence="3">
    <name type="scientific">Chromera velia CCMP2878</name>
    <dbReference type="NCBI Taxonomy" id="1169474"/>
    <lineage>
        <taxon>Eukaryota</taxon>
        <taxon>Sar</taxon>
        <taxon>Alveolata</taxon>
        <taxon>Colpodellida</taxon>
        <taxon>Chromeraceae</taxon>
        <taxon>Chromera</taxon>
    </lineage>
</organism>
<dbReference type="AlphaFoldDB" id="A0A0G4H249"/>